<keyword evidence="3 9" id="KW-0813">Transport</keyword>
<evidence type="ECO:0000313" key="11">
    <source>
        <dbReference type="EMBL" id="EGF09999.1"/>
    </source>
</evidence>
<keyword evidence="4 9" id="KW-1134">Transmembrane beta strand</keyword>
<dbReference type="RefSeq" id="WP_007343256.1">
    <property type="nucleotide sequence ID" value="NZ_GL878494.1"/>
</dbReference>
<keyword evidence="6 9" id="KW-0472">Membrane</keyword>
<proteinExistence type="inferred from homology"/>
<dbReference type="InterPro" id="IPR037066">
    <property type="entry name" value="Plug_dom_sf"/>
</dbReference>
<dbReference type="EMBL" id="AFAY01000046">
    <property type="protein sequence ID" value="EGF09999.1"/>
    <property type="molecule type" value="Genomic_DNA"/>
</dbReference>
<dbReference type="OrthoDB" id="6046653at2"/>
<evidence type="ECO:0000256" key="5">
    <source>
        <dbReference type="ARBA" id="ARBA00022692"/>
    </source>
</evidence>
<dbReference type="GO" id="GO:0009279">
    <property type="term" value="C:cell outer membrane"/>
    <property type="evidence" value="ECO:0007669"/>
    <property type="project" value="UniProtKB-SubCell"/>
</dbReference>
<evidence type="ECO:0000313" key="12">
    <source>
        <dbReference type="Proteomes" id="UP000004105"/>
    </source>
</evidence>
<comment type="subcellular location">
    <subcellularLocation>
        <location evidence="1 9">Cell outer membrane</location>
        <topology evidence="1 9">Multi-pass membrane protein</topology>
    </subcellularLocation>
</comment>
<comment type="similarity">
    <text evidence="2 9">Belongs to the TonB-dependent receptor family.</text>
</comment>
<dbReference type="Proteomes" id="UP000004105">
    <property type="component" value="Unassembled WGS sequence"/>
</dbReference>
<dbReference type="InterPro" id="IPR012910">
    <property type="entry name" value="Plug_dom"/>
</dbReference>
<dbReference type="SUPFAM" id="SSF56935">
    <property type="entry name" value="Porins"/>
    <property type="match status" value="1"/>
</dbReference>
<dbReference type="HOGENOM" id="CLU_697958_0_0_4"/>
<evidence type="ECO:0000259" key="10">
    <source>
        <dbReference type="Pfam" id="PF07715"/>
    </source>
</evidence>
<dbReference type="Gene3D" id="2.40.170.20">
    <property type="entry name" value="TonB-dependent receptor, beta-barrel domain"/>
    <property type="match status" value="1"/>
</dbReference>
<evidence type="ECO:0000256" key="7">
    <source>
        <dbReference type="ARBA" id="ARBA00023170"/>
    </source>
</evidence>
<dbReference type="PROSITE" id="PS52016">
    <property type="entry name" value="TONB_DEPENDENT_REC_3"/>
    <property type="match status" value="1"/>
</dbReference>
<sequence>MYDNDMSTVYSGKEEVERFKGAAPADIFKGLVGVQSGDARNSGALDSNIRGIQGQGRVPVTVDGTEQAITVWRGYNGANNRNYIDPMLIGGMTIEKGPALSRDVANSVGGGVAIKTLETDDILQEGKDFGIDAKVEASTNAVRPRWPSMQQGIKVQNDPNSGKELDFNYFVDPDLMRHAKKGGRYALGRDQAARIALAKRWGDFDLMAAYVWRHKGNHYAGRNGSKYYRQDPASAEEAHAYTRYLAHLYYPGAEVPNTSSDMKSLLLKATWKPTPYQRLQLGWRDTRAEYGEIMPSRLGEGRYNLKKFKEEGYFNNGSPYSRFLQKYAIGTVAQWPSSRVHTQAANLDYKWNPPTPYIDLHANLWATRNNLHTHTSGGHPREPFYFYPSTPETKP</sequence>
<evidence type="ECO:0000256" key="9">
    <source>
        <dbReference type="PROSITE-ProRule" id="PRU01360"/>
    </source>
</evidence>
<evidence type="ECO:0000256" key="4">
    <source>
        <dbReference type="ARBA" id="ARBA00022452"/>
    </source>
</evidence>
<evidence type="ECO:0000256" key="6">
    <source>
        <dbReference type="ARBA" id="ARBA00023136"/>
    </source>
</evidence>
<name>F2BEU4_9NEIS</name>
<keyword evidence="12" id="KW-1185">Reference proteome</keyword>
<dbReference type="PANTHER" id="PTHR30442">
    <property type="entry name" value="IRON III DICITRATE TRANSPORT PROTEIN FECA"/>
    <property type="match status" value="1"/>
</dbReference>
<evidence type="ECO:0000256" key="8">
    <source>
        <dbReference type="ARBA" id="ARBA00023237"/>
    </source>
</evidence>
<evidence type="ECO:0000256" key="2">
    <source>
        <dbReference type="ARBA" id="ARBA00009810"/>
    </source>
</evidence>
<dbReference type="PANTHER" id="PTHR30442:SF0">
    <property type="entry name" value="FE(3+) DICITRATE TRANSPORT PROTEIN FECA"/>
    <property type="match status" value="1"/>
</dbReference>
<dbReference type="Gene3D" id="2.170.130.10">
    <property type="entry name" value="TonB-dependent receptor, plug domain"/>
    <property type="match status" value="1"/>
</dbReference>
<keyword evidence="8 9" id="KW-0998">Cell outer membrane</keyword>
<reference evidence="11 12" key="1">
    <citation type="submission" date="2011-02" db="EMBL/GenBank/DDBJ databases">
        <authorList>
            <person name="Muzny D."/>
            <person name="Qin X."/>
            <person name="Deng J."/>
            <person name="Jiang H."/>
            <person name="Liu Y."/>
            <person name="Qu J."/>
            <person name="Song X.-Z."/>
            <person name="Zhang L."/>
            <person name="Thornton R."/>
            <person name="Coyle M."/>
            <person name="Francisco L."/>
            <person name="Jackson L."/>
            <person name="Javaid M."/>
            <person name="Korchina V."/>
            <person name="Kovar C."/>
            <person name="Mata R."/>
            <person name="Mathew T."/>
            <person name="Ngo R."/>
            <person name="Nguyen L."/>
            <person name="Nguyen N."/>
            <person name="Okwuonu G."/>
            <person name="Ongeri F."/>
            <person name="Pham C."/>
            <person name="Simmons D."/>
            <person name="Wilczek-Boney K."/>
            <person name="Hale W."/>
            <person name="Jakkamsetti A."/>
            <person name="Pham P."/>
            <person name="Ruth R."/>
            <person name="San Lucas F."/>
            <person name="Warren J."/>
            <person name="Zhang J."/>
            <person name="Zhao Z."/>
            <person name="Zhou C."/>
            <person name="Zhu D."/>
            <person name="Lee S."/>
            <person name="Bess C."/>
            <person name="Blankenburg K."/>
            <person name="Forbes L."/>
            <person name="Fu Q."/>
            <person name="Gubbala S."/>
            <person name="Hirani K."/>
            <person name="Jayaseelan J.C."/>
            <person name="Lara F."/>
            <person name="Munidasa M."/>
            <person name="Palculict T."/>
            <person name="Patil S."/>
            <person name="Pu L.-L."/>
            <person name="Saada N."/>
            <person name="Tang L."/>
            <person name="Weissenberger G."/>
            <person name="Zhu Y."/>
            <person name="Hemphill L."/>
            <person name="Shang Y."/>
            <person name="Youmans B."/>
            <person name="Ayvaz T."/>
            <person name="Ross M."/>
            <person name="Santibanez J."/>
            <person name="Aqrawi P."/>
            <person name="Gross S."/>
            <person name="Joshi V."/>
            <person name="Fowler G."/>
            <person name="Nazareth L."/>
            <person name="Reid J."/>
            <person name="Worley K."/>
            <person name="Petrosino J."/>
            <person name="Highlander S."/>
            <person name="Gibbs R."/>
        </authorList>
    </citation>
    <scope>NUCLEOTIDE SEQUENCE [LARGE SCALE GENOMIC DNA]</scope>
    <source>
        <strain evidence="11 12">ATCC BAA-1200</strain>
    </source>
</reference>
<evidence type="ECO:0000256" key="1">
    <source>
        <dbReference type="ARBA" id="ARBA00004571"/>
    </source>
</evidence>
<protein>
    <submittedName>
        <fullName evidence="11">HasR protein</fullName>
    </submittedName>
</protein>
<keyword evidence="7" id="KW-0675">Receptor</keyword>
<dbReference type="Pfam" id="PF07715">
    <property type="entry name" value="Plug"/>
    <property type="match status" value="1"/>
</dbReference>
<dbReference type="GO" id="GO:0033214">
    <property type="term" value="P:siderophore-iron import into cell"/>
    <property type="evidence" value="ECO:0007669"/>
    <property type="project" value="TreeGrafter"/>
</dbReference>
<organism evidence="11 12">
    <name type="scientific">Neisseria bacilliformis ATCC BAA-1200</name>
    <dbReference type="NCBI Taxonomy" id="888742"/>
    <lineage>
        <taxon>Bacteria</taxon>
        <taxon>Pseudomonadati</taxon>
        <taxon>Pseudomonadota</taxon>
        <taxon>Betaproteobacteria</taxon>
        <taxon>Neisseriales</taxon>
        <taxon>Neisseriaceae</taxon>
        <taxon>Neisseria</taxon>
    </lineage>
</organism>
<comment type="caution">
    <text evidence="11">The sequence shown here is derived from an EMBL/GenBank/DDBJ whole genome shotgun (WGS) entry which is preliminary data.</text>
</comment>
<dbReference type="InterPro" id="IPR039426">
    <property type="entry name" value="TonB-dep_rcpt-like"/>
</dbReference>
<dbReference type="InterPro" id="IPR036942">
    <property type="entry name" value="Beta-barrel_TonB_sf"/>
</dbReference>
<accession>F2BEU4</accession>
<gene>
    <name evidence="11" type="ORF">HMPREF9123_2251</name>
</gene>
<dbReference type="AlphaFoldDB" id="F2BEU4"/>
<evidence type="ECO:0000256" key="3">
    <source>
        <dbReference type="ARBA" id="ARBA00022448"/>
    </source>
</evidence>
<feature type="domain" description="TonB-dependent receptor plug" evidence="10">
    <location>
        <begin position="12"/>
        <end position="110"/>
    </location>
</feature>
<keyword evidence="5 9" id="KW-0812">Transmembrane</keyword>